<organism evidence="9 10">
    <name type="scientific">Demequina litorisediminis</name>
    <dbReference type="NCBI Taxonomy" id="1849022"/>
    <lineage>
        <taxon>Bacteria</taxon>
        <taxon>Bacillati</taxon>
        <taxon>Actinomycetota</taxon>
        <taxon>Actinomycetes</taxon>
        <taxon>Micrococcales</taxon>
        <taxon>Demequinaceae</taxon>
        <taxon>Demequina</taxon>
    </lineage>
</organism>
<comment type="subcellular location">
    <subcellularLocation>
        <location evidence="1">Membrane</location>
        <topology evidence="1">Multi-pass membrane protein</topology>
    </subcellularLocation>
</comment>
<dbReference type="InterPro" id="IPR036291">
    <property type="entry name" value="NAD(P)-bd_dom_sf"/>
</dbReference>
<dbReference type="EMBL" id="BSUN01000001">
    <property type="protein sequence ID" value="GMA36878.1"/>
    <property type="molecule type" value="Genomic_DNA"/>
</dbReference>
<dbReference type="Pfam" id="PF00999">
    <property type="entry name" value="Na_H_Exchanger"/>
    <property type="match status" value="1"/>
</dbReference>
<keyword evidence="5 7" id="KW-1133">Transmembrane helix</keyword>
<evidence type="ECO:0000256" key="1">
    <source>
        <dbReference type="ARBA" id="ARBA00004141"/>
    </source>
</evidence>
<sequence length="386" mass="40874">MVLALVVVPVLAADAGGAGALAGELAWTILRVAVFVALMLVVGKRVIPWLLAKVADTGSRELFTLSILAIAMGVAVGAAYLFDVSFALGAFFAGMIMRESDLSHRAAEDSLPLRDAFSVLFFVSVGMLVDWHVVIEAPLALLVTTLVIVFGKSVVAFGLVRALRYSKRMSLVVAAALAQIGEFSFILVTLGGDLEILSQEAQDLVLGAAILSILINPFLFTLVARFYRDGAEEPGAEIDDARVAYAGTEHVIVVGFGRVGTRTAMALWHADVPTVIIDDDENKVRALRDDGREAILGSAVRSKVLQAAGLDHATTVVIAIPDPLNAGAITAKITRLSPHVRVLARGQNDADVEYLTEMGADRVLVGVHEIADLMAADVLDESTGTH</sequence>
<comment type="caution">
    <text evidence="9">The sequence shown here is derived from an EMBL/GenBank/DDBJ whole genome shotgun (WGS) entry which is preliminary data.</text>
</comment>
<reference evidence="10" key="1">
    <citation type="journal article" date="2019" name="Int. J. Syst. Evol. Microbiol.">
        <title>The Global Catalogue of Microorganisms (GCM) 10K type strain sequencing project: providing services to taxonomists for standard genome sequencing and annotation.</title>
        <authorList>
            <consortium name="The Broad Institute Genomics Platform"/>
            <consortium name="The Broad Institute Genome Sequencing Center for Infectious Disease"/>
            <person name="Wu L."/>
            <person name="Ma J."/>
        </authorList>
    </citation>
    <scope>NUCLEOTIDE SEQUENCE [LARGE SCALE GENOMIC DNA]</scope>
    <source>
        <strain evidence="10">NBRC 112299</strain>
    </source>
</reference>
<evidence type="ECO:0000256" key="2">
    <source>
        <dbReference type="ARBA" id="ARBA00005551"/>
    </source>
</evidence>
<feature type="transmembrane region" description="Helical" evidence="7">
    <location>
        <begin position="204"/>
        <end position="227"/>
    </location>
</feature>
<dbReference type="Gene3D" id="3.40.50.720">
    <property type="entry name" value="NAD(P)-binding Rossmann-like Domain"/>
    <property type="match status" value="1"/>
</dbReference>
<keyword evidence="3" id="KW-0813">Transport</keyword>
<dbReference type="PANTHER" id="PTHR42751:SF1">
    <property type="entry name" value="CATION_PROTON ANTIPORTER YBAL-RELATED"/>
    <property type="match status" value="1"/>
</dbReference>
<evidence type="ECO:0000256" key="4">
    <source>
        <dbReference type="ARBA" id="ARBA00022692"/>
    </source>
</evidence>
<keyword evidence="4 7" id="KW-0812">Transmembrane</keyword>
<evidence type="ECO:0000256" key="6">
    <source>
        <dbReference type="ARBA" id="ARBA00023136"/>
    </source>
</evidence>
<dbReference type="SUPFAM" id="SSF51735">
    <property type="entry name" value="NAD(P)-binding Rossmann-fold domains"/>
    <property type="match status" value="1"/>
</dbReference>
<dbReference type="InterPro" id="IPR038770">
    <property type="entry name" value="Na+/solute_symporter_sf"/>
</dbReference>
<name>A0ABQ6IG83_9MICO</name>
<dbReference type="PANTHER" id="PTHR42751">
    <property type="entry name" value="SODIUM/HYDROGEN EXCHANGER FAMILY/TRKA DOMAIN PROTEIN"/>
    <property type="match status" value="1"/>
</dbReference>
<gene>
    <name evidence="9" type="ORF">GCM10025876_30820</name>
</gene>
<feature type="transmembrane region" description="Helical" evidence="7">
    <location>
        <begin position="141"/>
        <end position="163"/>
    </location>
</feature>
<dbReference type="RefSeq" id="WP_431308354.1">
    <property type="nucleotide sequence ID" value="NZ_BSUN01000001.1"/>
</dbReference>
<dbReference type="Gene3D" id="1.20.1530.20">
    <property type="match status" value="1"/>
</dbReference>
<evidence type="ECO:0000313" key="10">
    <source>
        <dbReference type="Proteomes" id="UP001157125"/>
    </source>
</evidence>
<dbReference type="InterPro" id="IPR003148">
    <property type="entry name" value="RCK_N"/>
</dbReference>
<dbReference type="Pfam" id="PF02254">
    <property type="entry name" value="TrkA_N"/>
    <property type="match status" value="1"/>
</dbReference>
<dbReference type="Proteomes" id="UP001157125">
    <property type="component" value="Unassembled WGS sequence"/>
</dbReference>
<comment type="similarity">
    <text evidence="2">Belongs to the monovalent cation:proton antiporter 2 (CPA2) transporter (TC 2.A.37) family.</text>
</comment>
<keyword evidence="10" id="KW-1185">Reference proteome</keyword>
<evidence type="ECO:0000256" key="5">
    <source>
        <dbReference type="ARBA" id="ARBA00022989"/>
    </source>
</evidence>
<protein>
    <recommendedName>
        <fullName evidence="8">RCK N-terminal domain-containing protein</fullName>
    </recommendedName>
</protein>
<feature type="domain" description="RCK N-terminal" evidence="8">
    <location>
        <begin position="248"/>
        <end position="365"/>
    </location>
</feature>
<evidence type="ECO:0000256" key="7">
    <source>
        <dbReference type="SAM" id="Phobius"/>
    </source>
</evidence>
<evidence type="ECO:0000313" key="9">
    <source>
        <dbReference type="EMBL" id="GMA36878.1"/>
    </source>
</evidence>
<feature type="transmembrane region" description="Helical" evidence="7">
    <location>
        <begin position="63"/>
        <end position="96"/>
    </location>
</feature>
<keyword evidence="6 7" id="KW-0472">Membrane</keyword>
<feature type="transmembrane region" description="Helical" evidence="7">
    <location>
        <begin position="169"/>
        <end position="192"/>
    </location>
</feature>
<proteinExistence type="inferred from homology"/>
<evidence type="ECO:0000259" key="8">
    <source>
        <dbReference type="PROSITE" id="PS51201"/>
    </source>
</evidence>
<dbReference type="InterPro" id="IPR006153">
    <property type="entry name" value="Cation/H_exchanger_TM"/>
</dbReference>
<evidence type="ECO:0000256" key="3">
    <source>
        <dbReference type="ARBA" id="ARBA00022448"/>
    </source>
</evidence>
<dbReference type="PROSITE" id="PS51201">
    <property type="entry name" value="RCK_N"/>
    <property type="match status" value="1"/>
</dbReference>
<accession>A0ABQ6IG83</accession>